<evidence type="ECO:0000256" key="5">
    <source>
        <dbReference type="PIRSR" id="PIRSR615500-1"/>
    </source>
</evidence>
<comment type="similarity">
    <text evidence="1 6 7">Belongs to the peptidase S8 family.</text>
</comment>
<evidence type="ECO:0000256" key="3">
    <source>
        <dbReference type="ARBA" id="ARBA00022801"/>
    </source>
</evidence>
<dbReference type="Pfam" id="PF00082">
    <property type="entry name" value="Peptidase_S8"/>
    <property type="match status" value="2"/>
</dbReference>
<gene>
    <name evidence="9" type="ORF">LX83_000193</name>
</gene>
<dbReference type="PROSITE" id="PS00138">
    <property type="entry name" value="SUBTILASE_SER"/>
    <property type="match status" value="1"/>
</dbReference>
<feature type="domain" description="Peptidase S8/S53" evidence="8">
    <location>
        <begin position="446"/>
        <end position="563"/>
    </location>
</feature>
<evidence type="ECO:0000256" key="2">
    <source>
        <dbReference type="ARBA" id="ARBA00022670"/>
    </source>
</evidence>
<evidence type="ECO:0000259" key="8">
    <source>
        <dbReference type="Pfam" id="PF00082"/>
    </source>
</evidence>
<dbReference type="InterPro" id="IPR015500">
    <property type="entry name" value="Peptidase_S8_subtilisin-rel"/>
</dbReference>
<dbReference type="InterPro" id="IPR036852">
    <property type="entry name" value="Peptidase_S8/S53_dom_sf"/>
</dbReference>
<keyword evidence="3 6" id="KW-0378">Hydrolase</keyword>
<dbReference type="PANTHER" id="PTHR43806:SF11">
    <property type="entry name" value="CEREVISIN-RELATED"/>
    <property type="match status" value="1"/>
</dbReference>
<dbReference type="AlphaFoldDB" id="A0AAE3G8R6"/>
<evidence type="ECO:0000256" key="1">
    <source>
        <dbReference type="ARBA" id="ARBA00011073"/>
    </source>
</evidence>
<feature type="active site" description="Charge relay system" evidence="5 6">
    <location>
        <position position="139"/>
    </location>
</feature>
<dbReference type="GO" id="GO:0004252">
    <property type="term" value="F:serine-type endopeptidase activity"/>
    <property type="evidence" value="ECO:0007669"/>
    <property type="project" value="UniProtKB-UniRule"/>
</dbReference>
<dbReference type="PANTHER" id="PTHR43806">
    <property type="entry name" value="PEPTIDASE S8"/>
    <property type="match status" value="1"/>
</dbReference>
<dbReference type="SUPFAM" id="SSF52743">
    <property type="entry name" value="Subtilisin-like"/>
    <property type="match status" value="1"/>
</dbReference>
<dbReference type="RefSeq" id="WP_253765912.1">
    <property type="nucleotide sequence ID" value="NZ_JAMTCK010000001.1"/>
</dbReference>
<dbReference type="PROSITE" id="PS51892">
    <property type="entry name" value="SUBTILASE"/>
    <property type="match status" value="1"/>
</dbReference>
<evidence type="ECO:0000256" key="4">
    <source>
        <dbReference type="ARBA" id="ARBA00022825"/>
    </source>
</evidence>
<dbReference type="InterPro" id="IPR023828">
    <property type="entry name" value="Peptidase_S8_Ser-AS"/>
</dbReference>
<accession>A0AAE3G8R6</accession>
<evidence type="ECO:0000313" key="10">
    <source>
        <dbReference type="Proteomes" id="UP001206128"/>
    </source>
</evidence>
<dbReference type="PROSITE" id="PS00137">
    <property type="entry name" value="SUBTILASE_HIS"/>
    <property type="match status" value="1"/>
</dbReference>
<comment type="caution">
    <text evidence="9">The sequence shown here is derived from an EMBL/GenBank/DDBJ whole genome shotgun (WGS) entry which is preliminary data.</text>
</comment>
<dbReference type="InterPro" id="IPR022398">
    <property type="entry name" value="Peptidase_S8_His-AS"/>
</dbReference>
<keyword evidence="10" id="KW-1185">Reference proteome</keyword>
<keyword evidence="2 6" id="KW-0645">Protease</keyword>
<dbReference type="Gene3D" id="2.60.120.1290">
    <property type="match status" value="1"/>
</dbReference>
<dbReference type="InterPro" id="IPR050131">
    <property type="entry name" value="Peptidase_S8_subtilisin-like"/>
</dbReference>
<proteinExistence type="inferred from homology"/>
<evidence type="ECO:0000313" key="9">
    <source>
        <dbReference type="EMBL" id="MCP2163353.1"/>
    </source>
</evidence>
<dbReference type="PROSITE" id="PS00136">
    <property type="entry name" value="SUBTILASE_ASP"/>
    <property type="match status" value="1"/>
</dbReference>
<organism evidence="9 10">
    <name type="scientific">Goodfellowiella coeruleoviolacea</name>
    <dbReference type="NCBI Taxonomy" id="334858"/>
    <lineage>
        <taxon>Bacteria</taxon>
        <taxon>Bacillati</taxon>
        <taxon>Actinomycetota</taxon>
        <taxon>Actinomycetes</taxon>
        <taxon>Pseudonocardiales</taxon>
        <taxon>Pseudonocardiaceae</taxon>
        <taxon>Goodfellowiella</taxon>
    </lineage>
</organism>
<protein>
    <submittedName>
        <fullName evidence="9">Subtilase family protein</fullName>
    </submittedName>
</protein>
<dbReference type="EMBL" id="JAMTCK010000001">
    <property type="protein sequence ID" value="MCP2163353.1"/>
    <property type="molecule type" value="Genomic_DNA"/>
</dbReference>
<sequence length="599" mass="64314">MDHSKLSASMAALYSQYERDGRESLARREASGELAGIAAASDPDAPVRVHITLRCASDADFSDLPEGIEITSTQGTARSGTVELDKLAVLTDHPGVLEISEAKRLRPRMDKAREATAVAVAHKVGKSSKGKGAIIGVIDSGIDATHPDFRTPGGAQRIISIWDQTATGSGVPEGKYGKEYTNPKELSQSTDTGGHGTHVAGIAAGRGAKFPAYSGVAPKAELVVVKTNWFNTGVADGLRYIARVAREKKKPVVANLSLGGHDDAHDGTDFLSTTVDSVIADAQQKTDKLGLVVCCAVGNEGTGEIHARARLNTASDQHEIRYSFNFNPNDADQYRILTGWYPEENEVEVKVVYNKKETPFRGPSGTGSPEDYQLDDLTVSLTHKGPISTNKAHNFRIELSKDGTGAPKQRECTLVLKPKKLAAGACQVETWDCTEDGTFEEKYRERQMTLNSPACATAAIAVGAYTSKKQWTDIKGKVHDRGYTVGDCANFSSQGPRRDNVAKPELVAPGQTIASCMSTTAGASDEDRVTEHHVVSEGTSMACPCAAGIVALALAADPTLFKDGFLKHLAHEKKDKARGNPQLWGQGLTYCSPWHWRKK</sequence>
<evidence type="ECO:0000256" key="7">
    <source>
        <dbReference type="RuleBase" id="RU003355"/>
    </source>
</evidence>
<dbReference type="Gene3D" id="3.40.50.200">
    <property type="entry name" value="Peptidase S8/S53 domain"/>
    <property type="match status" value="1"/>
</dbReference>
<dbReference type="Proteomes" id="UP001206128">
    <property type="component" value="Unassembled WGS sequence"/>
</dbReference>
<name>A0AAE3G8R6_9PSEU</name>
<dbReference type="PRINTS" id="PR00723">
    <property type="entry name" value="SUBTILISIN"/>
</dbReference>
<reference evidence="9" key="1">
    <citation type="submission" date="2022-06" db="EMBL/GenBank/DDBJ databases">
        <title>Genomic Encyclopedia of Archaeal and Bacterial Type Strains, Phase II (KMG-II): from individual species to whole genera.</title>
        <authorList>
            <person name="Goeker M."/>
        </authorList>
    </citation>
    <scope>NUCLEOTIDE SEQUENCE</scope>
    <source>
        <strain evidence="9">DSM 43935</strain>
    </source>
</reference>
<dbReference type="InterPro" id="IPR023827">
    <property type="entry name" value="Peptidase_S8_Asp-AS"/>
</dbReference>
<feature type="active site" description="Charge relay system" evidence="5 6">
    <location>
        <position position="540"/>
    </location>
</feature>
<dbReference type="GO" id="GO:0006508">
    <property type="term" value="P:proteolysis"/>
    <property type="evidence" value="ECO:0007669"/>
    <property type="project" value="UniProtKB-KW"/>
</dbReference>
<feature type="domain" description="Peptidase S8/S53" evidence="8">
    <location>
        <begin position="130"/>
        <end position="307"/>
    </location>
</feature>
<feature type="active site" description="Charge relay system" evidence="5 6">
    <location>
        <position position="195"/>
    </location>
</feature>
<keyword evidence="4 6" id="KW-0720">Serine protease</keyword>
<dbReference type="InterPro" id="IPR000209">
    <property type="entry name" value="Peptidase_S8/S53_dom"/>
</dbReference>
<evidence type="ECO:0000256" key="6">
    <source>
        <dbReference type="PROSITE-ProRule" id="PRU01240"/>
    </source>
</evidence>